<evidence type="ECO:0000313" key="5">
    <source>
        <dbReference type="Proteomes" id="UP000549911"/>
    </source>
</evidence>
<name>A0A7Y9KSZ5_9ACTN</name>
<reference evidence="4 5" key="1">
    <citation type="submission" date="2020-07" db="EMBL/GenBank/DDBJ databases">
        <authorList>
            <person name="Partida-Martinez L."/>
            <person name="Huntemann M."/>
            <person name="Clum A."/>
            <person name="Wang J."/>
            <person name="Palaniappan K."/>
            <person name="Ritter S."/>
            <person name="Chen I.-M."/>
            <person name="Stamatis D."/>
            <person name="Reddy T."/>
            <person name="O'Malley R."/>
            <person name="Daum C."/>
            <person name="Shapiro N."/>
            <person name="Ivanova N."/>
            <person name="Kyrpides N."/>
            <person name="Woyke T."/>
        </authorList>
    </citation>
    <scope>NUCLEOTIDE SEQUENCE [LARGE SCALE GENOMIC DNA]</scope>
    <source>
        <strain evidence="4 5">AT2.17</strain>
    </source>
</reference>
<evidence type="ECO:0000313" key="4">
    <source>
        <dbReference type="EMBL" id="NYE38084.1"/>
    </source>
</evidence>
<keyword evidence="3" id="KW-1133">Transmembrane helix</keyword>
<dbReference type="AlphaFoldDB" id="A0A7Y9KSZ5"/>
<comment type="caution">
    <text evidence="4">The sequence shown here is derived from an EMBL/GenBank/DDBJ whole genome shotgun (WGS) entry which is preliminary data.</text>
</comment>
<evidence type="ECO:0000256" key="1">
    <source>
        <dbReference type="ARBA" id="ARBA00022448"/>
    </source>
</evidence>
<keyword evidence="1" id="KW-0813">Transport</keyword>
<evidence type="ECO:0008006" key="6">
    <source>
        <dbReference type="Google" id="ProtNLM"/>
    </source>
</evidence>
<protein>
    <recommendedName>
        <fullName evidence="6">MFS transporter</fullName>
    </recommendedName>
</protein>
<organism evidence="4 5">
    <name type="scientific">Nocardioides cavernae</name>
    <dbReference type="NCBI Taxonomy" id="1921566"/>
    <lineage>
        <taxon>Bacteria</taxon>
        <taxon>Bacillati</taxon>
        <taxon>Actinomycetota</taxon>
        <taxon>Actinomycetes</taxon>
        <taxon>Propionibacteriales</taxon>
        <taxon>Nocardioidaceae</taxon>
        <taxon>Nocardioides</taxon>
    </lineage>
</organism>
<keyword evidence="2" id="KW-1003">Cell membrane</keyword>
<dbReference type="InterPro" id="IPR010290">
    <property type="entry name" value="TM_effector"/>
</dbReference>
<gene>
    <name evidence="4" type="ORF">F4692_003229</name>
</gene>
<dbReference type="Proteomes" id="UP000549911">
    <property type="component" value="Unassembled WGS sequence"/>
</dbReference>
<evidence type="ECO:0000256" key="2">
    <source>
        <dbReference type="ARBA" id="ARBA00022475"/>
    </source>
</evidence>
<sequence>MPRSDLQPAHARIDGADAVASTTGPALGGLLVSAVGAPLAVVLDSLTYLWSAFALSRIDHEEPPPRTGLTARGLQSDIADGVRWAVWFVAVGVFATVTVGLALTPFRDARAPA</sequence>
<proteinExistence type="predicted"/>
<keyword evidence="3" id="KW-0812">Transmembrane</keyword>
<dbReference type="EMBL" id="JACCBW010000003">
    <property type="protein sequence ID" value="NYE38084.1"/>
    <property type="molecule type" value="Genomic_DNA"/>
</dbReference>
<reference evidence="4 5" key="2">
    <citation type="submission" date="2020-08" db="EMBL/GenBank/DDBJ databases">
        <title>The Agave Microbiome: Exploring the role of microbial communities in plant adaptations to desert environments.</title>
        <authorList>
            <person name="Partida-Martinez L.P."/>
        </authorList>
    </citation>
    <scope>NUCLEOTIDE SEQUENCE [LARGE SCALE GENOMIC DNA]</scope>
    <source>
        <strain evidence="4 5">AT2.17</strain>
    </source>
</reference>
<dbReference type="Pfam" id="PF05977">
    <property type="entry name" value="MFS_3"/>
    <property type="match status" value="1"/>
</dbReference>
<accession>A0A7Y9KSZ5</accession>
<feature type="transmembrane region" description="Helical" evidence="3">
    <location>
        <begin position="84"/>
        <end position="103"/>
    </location>
</feature>
<evidence type="ECO:0000256" key="3">
    <source>
        <dbReference type="SAM" id="Phobius"/>
    </source>
</evidence>
<keyword evidence="5" id="KW-1185">Reference proteome</keyword>
<keyword evidence="3" id="KW-0472">Membrane</keyword>